<dbReference type="SUPFAM" id="SSF52540">
    <property type="entry name" value="P-loop containing nucleoside triphosphate hydrolases"/>
    <property type="match status" value="1"/>
</dbReference>
<evidence type="ECO:0008006" key="3">
    <source>
        <dbReference type="Google" id="ProtNLM"/>
    </source>
</evidence>
<organism evidence="1 2">
    <name type="scientific">Seminavis robusta</name>
    <dbReference type="NCBI Taxonomy" id="568900"/>
    <lineage>
        <taxon>Eukaryota</taxon>
        <taxon>Sar</taxon>
        <taxon>Stramenopiles</taxon>
        <taxon>Ochrophyta</taxon>
        <taxon>Bacillariophyta</taxon>
        <taxon>Bacillariophyceae</taxon>
        <taxon>Bacillariophycidae</taxon>
        <taxon>Naviculales</taxon>
        <taxon>Naviculaceae</taxon>
        <taxon>Seminavis</taxon>
    </lineage>
</organism>
<dbReference type="EMBL" id="CAICTM010000946">
    <property type="protein sequence ID" value="CAB9518608.1"/>
    <property type="molecule type" value="Genomic_DNA"/>
</dbReference>
<dbReference type="Proteomes" id="UP001153069">
    <property type="component" value="Unassembled WGS sequence"/>
</dbReference>
<dbReference type="InterPro" id="IPR027417">
    <property type="entry name" value="P-loop_NTPase"/>
</dbReference>
<evidence type="ECO:0000313" key="2">
    <source>
        <dbReference type="Proteomes" id="UP001153069"/>
    </source>
</evidence>
<keyword evidence="2" id="KW-1185">Reference proteome</keyword>
<name>A0A9N8HQ32_9STRA</name>
<gene>
    <name evidence="1" type="ORF">SEMRO_948_G223560.1</name>
</gene>
<reference evidence="1" key="1">
    <citation type="submission" date="2020-06" db="EMBL/GenBank/DDBJ databases">
        <authorList>
            <consortium name="Plant Systems Biology data submission"/>
        </authorList>
    </citation>
    <scope>NUCLEOTIDE SEQUENCE</scope>
    <source>
        <strain evidence="1">D6</strain>
    </source>
</reference>
<sequence length="539" mass="61384">MRDRRLRHLAGVIASLCLLAGYRFKHNAVAIFQNEIEIRRNMGNHRQTQEIPHVLVESIMRQPATATDKHRTSFSSAPPSVPLFVMSLPNHADLVLPRFFRCAGMATNQIGRYWTQPGGSKSPGQRPIGQCFKRNLELKGNRSITHGCGSYDVWMDLQHLAGPHTVFHNNKTASCFDPVLYPGALERLYQAHPNATILNFVQDPQDWYRTLSKDFPWHWAEWCNPSHGISFPEHDNQDNYVQFYNNYQDRLRSFLQQHPSLTYIELDLRNSQESIAAGLMPQLGIPEKCWTNSFAAKVPEIPDEGDDDAFEGENGTGDYKVKTTTGLLLNELRFPILVTALPKSGTTTISEYFRCGLGQWASAHQQTLNLTNFKSTTIGHCMMENLNSGLPLLHRCGNARVFSDIGIFLIKQSTCYYPTLHGGLEEFAKAYPYGTILHLRRNFKSWYDSSNRWGDLLKRWSSSQMCRNIFPPPHSNQSAWENFYRGHDKLIEDFAQEHPTISYLDIPLASAGTVLHETFGFAAECWGHANINKGYRTSR</sequence>
<dbReference type="PANTHER" id="PTHR36978:SF4">
    <property type="entry name" value="P-LOOP CONTAINING NUCLEOSIDE TRIPHOSPHATE HYDROLASE PROTEIN"/>
    <property type="match status" value="1"/>
</dbReference>
<accession>A0A9N8HQ32</accession>
<dbReference type="PANTHER" id="PTHR36978">
    <property type="entry name" value="P-LOOP CONTAINING NUCLEOTIDE TRIPHOSPHATE HYDROLASE"/>
    <property type="match status" value="1"/>
</dbReference>
<proteinExistence type="predicted"/>
<comment type="caution">
    <text evidence="1">The sequence shown here is derived from an EMBL/GenBank/DDBJ whole genome shotgun (WGS) entry which is preliminary data.</text>
</comment>
<dbReference type="AlphaFoldDB" id="A0A9N8HQ32"/>
<dbReference type="OrthoDB" id="47942at2759"/>
<evidence type="ECO:0000313" key="1">
    <source>
        <dbReference type="EMBL" id="CAB9518608.1"/>
    </source>
</evidence>
<protein>
    <recommendedName>
        <fullName evidence="3">Sulfotransferase</fullName>
    </recommendedName>
</protein>